<dbReference type="EMBL" id="BMXA01000007">
    <property type="protein sequence ID" value="GHA18456.1"/>
    <property type="molecule type" value="Genomic_DNA"/>
</dbReference>
<dbReference type="RefSeq" id="WP_189402533.1">
    <property type="nucleotide sequence ID" value="NZ_BMXA01000007.1"/>
</dbReference>
<accession>A0A918S0P2</accession>
<name>A0A918S0P2_9GAMM</name>
<protein>
    <recommendedName>
        <fullName evidence="4">DUF3108 domain-containing protein</fullName>
    </recommendedName>
</protein>
<dbReference type="Proteomes" id="UP000614811">
    <property type="component" value="Unassembled WGS sequence"/>
</dbReference>
<reference evidence="2" key="2">
    <citation type="submission" date="2020-09" db="EMBL/GenBank/DDBJ databases">
        <authorList>
            <person name="Sun Q."/>
            <person name="Kim S."/>
        </authorList>
    </citation>
    <scope>NUCLEOTIDE SEQUENCE</scope>
    <source>
        <strain evidence="2">KCTC 12711</strain>
    </source>
</reference>
<feature type="signal peptide" evidence="1">
    <location>
        <begin position="1"/>
        <end position="20"/>
    </location>
</feature>
<evidence type="ECO:0000313" key="3">
    <source>
        <dbReference type="Proteomes" id="UP000614811"/>
    </source>
</evidence>
<organism evidence="2 3">
    <name type="scientific">Arenicella chitinivorans</name>
    <dbReference type="NCBI Taxonomy" id="1329800"/>
    <lineage>
        <taxon>Bacteria</taxon>
        <taxon>Pseudomonadati</taxon>
        <taxon>Pseudomonadota</taxon>
        <taxon>Gammaproteobacteria</taxon>
        <taxon>Arenicellales</taxon>
        <taxon>Arenicellaceae</taxon>
        <taxon>Arenicella</taxon>
    </lineage>
</organism>
<reference evidence="2" key="1">
    <citation type="journal article" date="2014" name="Int. J. Syst. Evol. Microbiol.">
        <title>Complete genome sequence of Corynebacterium casei LMG S-19264T (=DSM 44701T), isolated from a smear-ripened cheese.</title>
        <authorList>
            <consortium name="US DOE Joint Genome Institute (JGI-PGF)"/>
            <person name="Walter F."/>
            <person name="Albersmeier A."/>
            <person name="Kalinowski J."/>
            <person name="Ruckert C."/>
        </authorList>
    </citation>
    <scope>NUCLEOTIDE SEQUENCE</scope>
    <source>
        <strain evidence="2">KCTC 12711</strain>
    </source>
</reference>
<dbReference type="AlphaFoldDB" id="A0A918S0P2"/>
<keyword evidence="1" id="KW-0732">Signal</keyword>
<comment type="caution">
    <text evidence="2">The sequence shown here is derived from an EMBL/GenBank/DDBJ whole genome shotgun (WGS) entry which is preliminary data.</text>
</comment>
<evidence type="ECO:0008006" key="4">
    <source>
        <dbReference type="Google" id="ProtNLM"/>
    </source>
</evidence>
<feature type="chain" id="PRO_5037126471" description="DUF3108 domain-containing protein" evidence="1">
    <location>
        <begin position="21"/>
        <end position="242"/>
    </location>
</feature>
<evidence type="ECO:0000313" key="2">
    <source>
        <dbReference type="EMBL" id="GHA18456.1"/>
    </source>
</evidence>
<proteinExistence type="predicted"/>
<gene>
    <name evidence="2" type="ORF">GCM10008090_30060</name>
</gene>
<evidence type="ECO:0000256" key="1">
    <source>
        <dbReference type="SAM" id="SignalP"/>
    </source>
</evidence>
<keyword evidence="3" id="KW-1185">Reference proteome</keyword>
<sequence>MYPRIIIACCLLFTAALPMAKAEALVGKAYDANSGELLYEEQHTITQQRIRTQYLAPDGKLIATREVTFDQDRVQSYRLTYHQHDRTEQIQRLVDGIAISLKKNQQDNSTVLRTKSNQEVTIDAGFSQFITRNWDRVTTGEKLTTEFVSTERMDLVKIAIRQRDTKLPGDLGVHDLTSFEMTLANPLFSWLLEPVRVAYYSDSQQLAYYHGASNLYRANGNHFGTVRILFERQTSIPLGNAE</sequence>